<evidence type="ECO:0000313" key="1">
    <source>
        <dbReference type="EMBL" id="MBX51219.1"/>
    </source>
</evidence>
<reference evidence="1" key="1">
    <citation type="submission" date="2018-02" db="EMBL/GenBank/DDBJ databases">
        <title>Rhizophora mucronata_Transcriptome.</title>
        <authorList>
            <person name="Meera S.P."/>
            <person name="Sreeshan A."/>
            <person name="Augustine A."/>
        </authorList>
    </citation>
    <scope>NUCLEOTIDE SEQUENCE</scope>
    <source>
        <tissue evidence="1">Leaf</tissue>
    </source>
</reference>
<sequence>MSVIKACLEKFCTTGAGQRVSLAKSRVLSVKEY</sequence>
<dbReference type="EMBL" id="GGEC01070735">
    <property type="protein sequence ID" value="MBX51219.1"/>
    <property type="molecule type" value="Transcribed_RNA"/>
</dbReference>
<name>A0A2P2P934_RHIMU</name>
<protein>
    <submittedName>
        <fullName evidence="1">Uncharacterized protein</fullName>
    </submittedName>
</protein>
<accession>A0A2P2P934</accession>
<dbReference type="AlphaFoldDB" id="A0A2P2P934"/>
<organism evidence="1">
    <name type="scientific">Rhizophora mucronata</name>
    <name type="common">Asiatic mangrove</name>
    <dbReference type="NCBI Taxonomy" id="61149"/>
    <lineage>
        <taxon>Eukaryota</taxon>
        <taxon>Viridiplantae</taxon>
        <taxon>Streptophyta</taxon>
        <taxon>Embryophyta</taxon>
        <taxon>Tracheophyta</taxon>
        <taxon>Spermatophyta</taxon>
        <taxon>Magnoliopsida</taxon>
        <taxon>eudicotyledons</taxon>
        <taxon>Gunneridae</taxon>
        <taxon>Pentapetalae</taxon>
        <taxon>rosids</taxon>
        <taxon>fabids</taxon>
        <taxon>Malpighiales</taxon>
        <taxon>Rhizophoraceae</taxon>
        <taxon>Rhizophora</taxon>
    </lineage>
</organism>
<proteinExistence type="predicted"/>